<dbReference type="InterPro" id="IPR006429">
    <property type="entry name" value="Phage_lambda_portal"/>
</dbReference>
<dbReference type="Pfam" id="PF05136">
    <property type="entry name" value="Phage_portal_2"/>
    <property type="match status" value="1"/>
</dbReference>
<sequence length="501" mass="56388">MEKIEIKSNVIDKAFSYFAPVHGLRRLEARTRMALVGGYTGARLDRRQTKAWRTADGSADNVTLPDLPILRERSRDLLRNAPLATGAVNTVVTNVVGTGLRVHSNIDREVLKPFMKTEEAFDKWEREAERIFRHWAESTNCDATRYQTFTELQNLIIRSCLESGDIFVVRRYIKRPNALLGLSLQLVEADRVANPNFQMDTSKLSGGVELDDNGAPVAYYIYKRFPSDYTEGSNEYVRVPAFSKDGERQVYHIMNRIRPGLTRGVPYLAPVIETLKQLDKYSEAEIMSAVVSAMFTVFVKSESEDGLAPFGGQTSSANDSDYKLGVGAILDLQPNESIEIADPKRPNQAFDPFVQAVLRQIGVALELPFEILIKHFTASYSAAQAALVEAWKFFSARRRWLATQFCKPVYDMVISEAVARGILDAPSFFSHPLIREAYLGADWVGPPRGQIDQYKEIRAAEKRIEIGITTLAEETAALTGGDWERKHPQTAKEHMMRKSLK</sequence>
<protein>
    <submittedName>
        <fullName evidence="1">Phage portal protein</fullName>
    </submittedName>
</protein>
<gene>
    <name evidence="1" type="ORF">PlAlph_3490</name>
</gene>
<dbReference type="AlphaFoldDB" id="A0A6G8F2G4"/>
<evidence type="ECO:0000313" key="1">
    <source>
        <dbReference type="EMBL" id="QIM10457.1"/>
    </source>
</evidence>
<dbReference type="EMBL" id="MN990730">
    <property type="protein sequence ID" value="QIM10457.1"/>
    <property type="molecule type" value="Genomic_DNA"/>
</dbReference>
<dbReference type="GO" id="GO:0005198">
    <property type="term" value="F:structural molecule activity"/>
    <property type="evidence" value="ECO:0007669"/>
    <property type="project" value="InterPro"/>
</dbReference>
<reference evidence="1" key="1">
    <citation type="journal article" date="2020" name="J. ISSAAS">
        <title>Lactobacilli and other gastrointestinal microbiota of Peromyscus leucopus, reservoir host for agents of Lyme disease and other zoonoses in North America.</title>
        <authorList>
            <person name="Milovic A."/>
            <person name="Bassam K."/>
            <person name="Shao H."/>
            <person name="Chatzistamou I."/>
            <person name="Tufts D.M."/>
            <person name="Diuk-Wasser M."/>
            <person name="Barbour A.G."/>
        </authorList>
    </citation>
    <scope>NUCLEOTIDE SEQUENCE</scope>
    <source>
        <strain evidence="1">LL90</strain>
    </source>
</reference>
<dbReference type="NCBIfam" id="TIGR01539">
    <property type="entry name" value="portal_lambda"/>
    <property type="match status" value="1"/>
</dbReference>
<accession>A0A6G8F2G4</accession>
<proteinExistence type="predicted"/>
<organism evidence="1">
    <name type="scientific">uncultured Alphaproteobacteria bacterium</name>
    <dbReference type="NCBI Taxonomy" id="91750"/>
    <lineage>
        <taxon>Bacteria</taxon>
        <taxon>Pseudomonadati</taxon>
        <taxon>Pseudomonadota</taxon>
        <taxon>Alphaproteobacteria</taxon>
        <taxon>environmental samples</taxon>
    </lineage>
</organism>
<dbReference type="GO" id="GO:0019068">
    <property type="term" value="P:virion assembly"/>
    <property type="evidence" value="ECO:0007669"/>
    <property type="project" value="InterPro"/>
</dbReference>
<name>A0A6G8F2G4_9PROT</name>